<dbReference type="AlphaFoldDB" id="A0A2H3JIG2"/>
<proteinExistence type="predicted"/>
<reference evidence="1 2" key="1">
    <citation type="journal article" date="2012" name="Science">
        <title>The Paleozoic origin of enzymatic lignin decomposition reconstructed from 31 fungal genomes.</title>
        <authorList>
            <person name="Floudas D."/>
            <person name="Binder M."/>
            <person name="Riley R."/>
            <person name="Barry K."/>
            <person name="Blanchette R.A."/>
            <person name="Henrissat B."/>
            <person name="Martinez A.T."/>
            <person name="Otillar R."/>
            <person name="Spatafora J.W."/>
            <person name="Yadav J.S."/>
            <person name="Aerts A."/>
            <person name="Benoit I."/>
            <person name="Boyd A."/>
            <person name="Carlson A."/>
            <person name="Copeland A."/>
            <person name="Coutinho P.M."/>
            <person name="de Vries R.P."/>
            <person name="Ferreira P."/>
            <person name="Findley K."/>
            <person name="Foster B."/>
            <person name="Gaskell J."/>
            <person name="Glotzer D."/>
            <person name="Gorecki P."/>
            <person name="Heitman J."/>
            <person name="Hesse C."/>
            <person name="Hori C."/>
            <person name="Igarashi K."/>
            <person name="Jurgens J.A."/>
            <person name="Kallen N."/>
            <person name="Kersten P."/>
            <person name="Kohler A."/>
            <person name="Kuees U."/>
            <person name="Kumar T.K.A."/>
            <person name="Kuo A."/>
            <person name="LaButti K."/>
            <person name="Larrondo L.F."/>
            <person name="Lindquist E."/>
            <person name="Ling A."/>
            <person name="Lombard V."/>
            <person name="Lucas S."/>
            <person name="Lundell T."/>
            <person name="Martin R."/>
            <person name="McLaughlin D.J."/>
            <person name="Morgenstern I."/>
            <person name="Morin E."/>
            <person name="Murat C."/>
            <person name="Nagy L.G."/>
            <person name="Nolan M."/>
            <person name="Ohm R.A."/>
            <person name="Patyshakuliyeva A."/>
            <person name="Rokas A."/>
            <person name="Ruiz-Duenas F.J."/>
            <person name="Sabat G."/>
            <person name="Salamov A."/>
            <person name="Samejima M."/>
            <person name="Schmutz J."/>
            <person name="Slot J.C."/>
            <person name="St John F."/>
            <person name="Stenlid J."/>
            <person name="Sun H."/>
            <person name="Sun S."/>
            <person name="Syed K."/>
            <person name="Tsang A."/>
            <person name="Wiebenga A."/>
            <person name="Young D."/>
            <person name="Pisabarro A."/>
            <person name="Eastwood D.C."/>
            <person name="Martin F."/>
            <person name="Cullen D."/>
            <person name="Grigoriev I.V."/>
            <person name="Hibbett D.S."/>
        </authorList>
    </citation>
    <scope>NUCLEOTIDE SEQUENCE [LARGE SCALE GENOMIC DNA]</scope>
    <source>
        <strain evidence="1 2">MD-104</strain>
    </source>
</reference>
<evidence type="ECO:0000313" key="1">
    <source>
        <dbReference type="EMBL" id="PCH38549.1"/>
    </source>
</evidence>
<evidence type="ECO:0000313" key="2">
    <source>
        <dbReference type="Proteomes" id="UP000218811"/>
    </source>
</evidence>
<protein>
    <submittedName>
        <fullName evidence="1">Uncharacterized protein</fullName>
    </submittedName>
</protein>
<gene>
    <name evidence="1" type="ORF">WOLCODRAFT_149488</name>
</gene>
<sequence>MCHRLLLQVFVPSPEGSWLLDANMLAHEGELQRAGIIHLMRVGDVAVGNEGNMGRMVWDGGYLLVNVVDLDYSWSCIGDTPPYFPALTFPPSYLHRIVHTASSRNLIVHIDIS</sequence>
<dbReference type="Proteomes" id="UP000218811">
    <property type="component" value="Unassembled WGS sequence"/>
</dbReference>
<keyword evidence="2" id="KW-1185">Reference proteome</keyword>
<dbReference type="OrthoDB" id="3365519at2759"/>
<accession>A0A2H3JIG2</accession>
<dbReference type="STRING" id="742152.A0A2H3JIG2"/>
<organism evidence="1 2">
    <name type="scientific">Wolfiporia cocos (strain MD-104)</name>
    <name type="common">Brown rot fungus</name>
    <dbReference type="NCBI Taxonomy" id="742152"/>
    <lineage>
        <taxon>Eukaryota</taxon>
        <taxon>Fungi</taxon>
        <taxon>Dikarya</taxon>
        <taxon>Basidiomycota</taxon>
        <taxon>Agaricomycotina</taxon>
        <taxon>Agaricomycetes</taxon>
        <taxon>Polyporales</taxon>
        <taxon>Phaeolaceae</taxon>
        <taxon>Wolfiporia</taxon>
    </lineage>
</organism>
<name>A0A2H3JIG2_WOLCO</name>
<dbReference type="EMBL" id="KB467942">
    <property type="protein sequence ID" value="PCH38549.1"/>
    <property type="molecule type" value="Genomic_DNA"/>
</dbReference>